<protein>
    <recommendedName>
        <fullName evidence="1">Protein kinase domain-containing protein</fullName>
    </recommendedName>
</protein>
<organism evidence="2 3">
    <name type="scientific">Vanilla planifolia</name>
    <name type="common">Vanilla</name>
    <dbReference type="NCBI Taxonomy" id="51239"/>
    <lineage>
        <taxon>Eukaryota</taxon>
        <taxon>Viridiplantae</taxon>
        <taxon>Streptophyta</taxon>
        <taxon>Embryophyta</taxon>
        <taxon>Tracheophyta</taxon>
        <taxon>Spermatophyta</taxon>
        <taxon>Magnoliopsida</taxon>
        <taxon>Liliopsida</taxon>
        <taxon>Asparagales</taxon>
        <taxon>Orchidaceae</taxon>
        <taxon>Vanilloideae</taxon>
        <taxon>Vanilleae</taxon>
        <taxon>Vanilla</taxon>
    </lineage>
</organism>
<dbReference type="InterPro" id="IPR051177">
    <property type="entry name" value="CIK-Related_Protein"/>
</dbReference>
<dbReference type="PANTHER" id="PTHR12984">
    <property type="entry name" value="SCY1-RELATED S/T PROTEIN KINASE-LIKE"/>
    <property type="match status" value="1"/>
</dbReference>
<dbReference type="InterPro" id="IPR011009">
    <property type="entry name" value="Kinase-like_dom_sf"/>
</dbReference>
<dbReference type="EMBL" id="JADCNM010000002">
    <property type="protein sequence ID" value="KAG0495015.1"/>
    <property type="molecule type" value="Genomic_DNA"/>
</dbReference>
<dbReference type="SUPFAM" id="SSF56112">
    <property type="entry name" value="Protein kinase-like (PK-like)"/>
    <property type="match status" value="1"/>
</dbReference>
<dbReference type="Proteomes" id="UP000639772">
    <property type="component" value="Unassembled WGS sequence"/>
</dbReference>
<name>A0A835RV23_VANPL</name>
<dbReference type="SMART" id="SM00220">
    <property type="entry name" value="S_TKc"/>
    <property type="match status" value="1"/>
</dbReference>
<evidence type="ECO:0000313" key="2">
    <source>
        <dbReference type="EMBL" id="KAG0495015.1"/>
    </source>
</evidence>
<comment type="caution">
    <text evidence="2">The sequence shown here is derived from an EMBL/GenBank/DDBJ whole genome shotgun (WGS) entry which is preliminary data.</text>
</comment>
<dbReference type="Pfam" id="PF00069">
    <property type="entry name" value="Pkinase"/>
    <property type="match status" value="1"/>
</dbReference>
<dbReference type="GO" id="GO:0005524">
    <property type="term" value="F:ATP binding"/>
    <property type="evidence" value="ECO:0007669"/>
    <property type="project" value="InterPro"/>
</dbReference>
<dbReference type="OrthoDB" id="79687at2759"/>
<reference evidence="2 3" key="1">
    <citation type="journal article" date="2020" name="Nat. Food">
        <title>A phased Vanilla planifolia genome enables genetic improvement of flavour and production.</title>
        <authorList>
            <person name="Hasing T."/>
            <person name="Tang H."/>
            <person name="Brym M."/>
            <person name="Khazi F."/>
            <person name="Huang T."/>
            <person name="Chambers A.H."/>
        </authorList>
    </citation>
    <scope>NUCLEOTIDE SEQUENCE [LARGE SCALE GENOMIC DNA]</scope>
    <source>
        <tissue evidence="2">Leaf</tissue>
    </source>
</reference>
<evidence type="ECO:0000313" key="3">
    <source>
        <dbReference type="Proteomes" id="UP000639772"/>
    </source>
</evidence>
<proteinExistence type="predicted"/>
<dbReference type="AlphaFoldDB" id="A0A835RV23"/>
<accession>A0A835RV23</accession>
<gene>
    <name evidence="2" type="ORF">HPP92_006009</name>
</gene>
<evidence type="ECO:0000259" key="1">
    <source>
        <dbReference type="PROSITE" id="PS50011"/>
    </source>
</evidence>
<dbReference type="Gene3D" id="1.10.510.10">
    <property type="entry name" value="Transferase(Phosphotransferase) domain 1"/>
    <property type="match status" value="1"/>
</dbReference>
<sequence length="335" mass="37442">MAMVTEPLFASVANTLGNLENVITVPKELKGMEMGLLEVKHGLLQIAESLDFLHNNAHLIHRAISPETVFITSSGAWKLGGFGFAIPVDQASSGLTSALTFHYPEYDVEDSILPLQPSLNYTAPELVRSKSNTVGCAADIFSFGCLVYHLVARKPLLECRNNVKMRFMSALVNDSLQLLIDTKFIYFATLKEMVTALLNESDLFLSDDLIETIVDQVFSVLRRPGKAQEKMSHNPSQLLPSELIDRCVGSEDLGDHEGRQGASWNLRGLMSTSTWFSEDVTEYEITAEGRRITKLDQILLNGNNIAILVPAALGRLRRLSLRFAWFYQMDFMFEF</sequence>
<dbReference type="PROSITE" id="PS50011">
    <property type="entry name" value="PROTEIN_KINASE_DOM"/>
    <property type="match status" value="1"/>
</dbReference>
<dbReference type="GO" id="GO:0004672">
    <property type="term" value="F:protein kinase activity"/>
    <property type="evidence" value="ECO:0007669"/>
    <property type="project" value="InterPro"/>
</dbReference>
<dbReference type="PANTHER" id="PTHR12984:SF6">
    <property type="entry name" value="SCY1-LIKE PROTEIN 2"/>
    <property type="match status" value="1"/>
</dbReference>
<feature type="domain" description="Protein kinase" evidence="1">
    <location>
        <begin position="1"/>
        <end position="205"/>
    </location>
</feature>
<dbReference type="InterPro" id="IPR000719">
    <property type="entry name" value="Prot_kinase_dom"/>
</dbReference>